<gene>
    <name evidence="1" type="ORF">QYM36_018792</name>
</gene>
<organism evidence="1 2">
    <name type="scientific">Artemia franciscana</name>
    <name type="common">Brine shrimp</name>
    <name type="synonym">Artemia sanfranciscana</name>
    <dbReference type="NCBI Taxonomy" id="6661"/>
    <lineage>
        <taxon>Eukaryota</taxon>
        <taxon>Metazoa</taxon>
        <taxon>Ecdysozoa</taxon>
        <taxon>Arthropoda</taxon>
        <taxon>Crustacea</taxon>
        <taxon>Branchiopoda</taxon>
        <taxon>Anostraca</taxon>
        <taxon>Artemiidae</taxon>
        <taxon>Artemia</taxon>
    </lineage>
</organism>
<dbReference type="AlphaFoldDB" id="A0AA88HC30"/>
<dbReference type="EMBL" id="JAVRJZ010000235">
    <property type="protein sequence ID" value="KAK2702602.1"/>
    <property type="molecule type" value="Genomic_DNA"/>
</dbReference>
<name>A0AA88HC30_ARTSF</name>
<sequence length="92" mass="10563">FHENRDNPKYCSVQTVRTWALSVVDLCSDFYDIECPANRPLASSSGPTLIVTWDDEDIYSVSEFEDVEIEEDISKLNLRRPLVKEPVKRPSS</sequence>
<comment type="caution">
    <text evidence="1">The sequence shown here is derived from an EMBL/GenBank/DDBJ whole genome shotgun (WGS) entry which is preliminary data.</text>
</comment>
<evidence type="ECO:0000313" key="1">
    <source>
        <dbReference type="EMBL" id="KAK2702602.1"/>
    </source>
</evidence>
<protein>
    <submittedName>
        <fullName evidence="1">Uncharacterized protein</fullName>
    </submittedName>
</protein>
<evidence type="ECO:0000313" key="2">
    <source>
        <dbReference type="Proteomes" id="UP001187531"/>
    </source>
</evidence>
<accession>A0AA88HC30</accession>
<dbReference type="Proteomes" id="UP001187531">
    <property type="component" value="Unassembled WGS sequence"/>
</dbReference>
<feature type="non-terminal residue" evidence="1">
    <location>
        <position position="92"/>
    </location>
</feature>
<keyword evidence="2" id="KW-1185">Reference proteome</keyword>
<reference evidence="1" key="1">
    <citation type="submission" date="2023-07" db="EMBL/GenBank/DDBJ databases">
        <title>Chromosome-level genome assembly of Artemia franciscana.</title>
        <authorList>
            <person name="Jo E."/>
        </authorList>
    </citation>
    <scope>NUCLEOTIDE SEQUENCE</scope>
    <source>
        <tissue evidence="1">Whole body</tissue>
    </source>
</reference>
<feature type="non-terminal residue" evidence="1">
    <location>
        <position position="1"/>
    </location>
</feature>
<proteinExistence type="predicted"/>